<dbReference type="AlphaFoldDB" id="A0A0D7BIH7"/>
<evidence type="ECO:0000313" key="3">
    <source>
        <dbReference type="Proteomes" id="UP000054007"/>
    </source>
</evidence>
<sequence>MSSRLAAHYAASCRSTAPPSPVAGHSRGAFYIPSTPAPSQQARQIDACITYRRALPPRERLIGGQDLAKHVSCLETENNNLRRAYLDAEHRARLAESGWRAAAGQAERTRVALAATMRPSSPTTAPKANSESACLHDRLAAIDNAIIRISGPVQRQHAELLAAQKARAIAVAKQIAALEEVDLLKRQVYALKQHRQSVASLSTPGEVRIDPLFAQRPCLSQLLDILRRAAPELGLMSGPETFSMEFLLQDVKTLIRRLTSATAEKDELQLVLDETTHSLAMQRSASDFEKEAAFDMQIQLEEACSALRDTESIANQRIAEMQSKLDTEEQRRILEERSDEVKRESSPAAMDSDGTLAPSSPTVPNVSLCSTSDEAALKSRKRKAFGQAPQKEVMMHRRPGYPPPMKRQKVSSHPQIHAGAAPERGTTTQRRPLIGPSRRQQKRRTTRKGRN</sequence>
<proteinExistence type="predicted"/>
<evidence type="ECO:0000256" key="1">
    <source>
        <dbReference type="SAM" id="MobiDB-lite"/>
    </source>
</evidence>
<accession>A0A0D7BIH7</accession>
<dbReference type="EMBL" id="KN880469">
    <property type="protein sequence ID" value="KIY70358.1"/>
    <property type="molecule type" value="Genomic_DNA"/>
</dbReference>
<feature type="region of interest" description="Disordered" evidence="1">
    <location>
        <begin position="335"/>
        <end position="451"/>
    </location>
</feature>
<name>A0A0D7BIH7_9AGAR</name>
<feature type="compositionally biased region" description="Basic and acidic residues" evidence="1">
    <location>
        <begin position="335"/>
        <end position="345"/>
    </location>
</feature>
<dbReference type="Proteomes" id="UP000054007">
    <property type="component" value="Unassembled WGS sequence"/>
</dbReference>
<feature type="compositionally biased region" description="Polar residues" evidence="1">
    <location>
        <begin position="357"/>
        <end position="373"/>
    </location>
</feature>
<evidence type="ECO:0000313" key="2">
    <source>
        <dbReference type="EMBL" id="KIY70358.1"/>
    </source>
</evidence>
<protein>
    <submittedName>
        <fullName evidence="2">Uncharacterized protein</fullName>
    </submittedName>
</protein>
<gene>
    <name evidence="2" type="ORF">CYLTODRAFT_488158</name>
</gene>
<feature type="compositionally biased region" description="Basic residues" evidence="1">
    <location>
        <begin position="439"/>
        <end position="451"/>
    </location>
</feature>
<keyword evidence="3" id="KW-1185">Reference proteome</keyword>
<organism evidence="2 3">
    <name type="scientific">Cylindrobasidium torrendii FP15055 ss-10</name>
    <dbReference type="NCBI Taxonomy" id="1314674"/>
    <lineage>
        <taxon>Eukaryota</taxon>
        <taxon>Fungi</taxon>
        <taxon>Dikarya</taxon>
        <taxon>Basidiomycota</taxon>
        <taxon>Agaricomycotina</taxon>
        <taxon>Agaricomycetes</taxon>
        <taxon>Agaricomycetidae</taxon>
        <taxon>Agaricales</taxon>
        <taxon>Marasmiineae</taxon>
        <taxon>Physalacriaceae</taxon>
        <taxon>Cylindrobasidium</taxon>
    </lineage>
</organism>
<reference evidence="2 3" key="1">
    <citation type="journal article" date="2015" name="Fungal Genet. Biol.">
        <title>Evolution of novel wood decay mechanisms in Agaricales revealed by the genome sequences of Fistulina hepatica and Cylindrobasidium torrendii.</title>
        <authorList>
            <person name="Floudas D."/>
            <person name="Held B.W."/>
            <person name="Riley R."/>
            <person name="Nagy L.G."/>
            <person name="Koehler G."/>
            <person name="Ransdell A.S."/>
            <person name="Younus H."/>
            <person name="Chow J."/>
            <person name="Chiniquy J."/>
            <person name="Lipzen A."/>
            <person name="Tritt A."/>
            <person name="Sun H."/>
            <person name="Haridas S."/>
            <person name="LaButti K."/>
            <person name="Ohm R.A."/>
            <person name="Kues U."/>
            <person name="Blanchette R.A."/>
            <person name="Grigoriev I.V."/>
            <person name="Minto R.E."/>
            <person name="Hibbett D.S."/>
        </authorList>
    </citation>
    <scope>NUCLEOTIDE SEQUENCE [LARGE SCALE GENOMIC DNA]</scope>
    <source>
        <strain evidence="2 3">FP15055 ss-10</strain>
    </source>
</reference>